<dbReference type="OrthoDB" id="125640at2759"/>
<proteinExistence type="predicted"/>
<accession>A0A2P4XDS0</accession>
<dbReference type="Proteomes" id="UP000237271">
    <property type="component" value="Unassembled WGS sequence"/>
</dbReference>
<organism evidence="1 2">
    <name type="scientific">Phytophthora palmivora</name>
    <dbReference type="NCBI Taxonomy" id="4796"/>
    <lineage>
        <taxon>Eukaryota</taxon>
        <taxon>Sar</taxon>
        <taxon>Stramenopiles</taxon>
        <taxon>Oomycota</taxon>
        <taxon>Peronosporomycetes</taxon>
        <taxon>Peronosporales</taxon>
        <taxon>Peronosporaceae</taxon>
        <taxon>Phytophthora</taxon>
    </lineage>
</organism>
<sequence length="130" mass="14456">MNKKNFQARRRAPAFVVPSSNLITAVNRLAAAESTTTVVKALGVHRSPLHRWKKQVRELKAANSPNKCCVEPSSRASLAIRHPALEKRVFDIDDVEVLSAALSQPVTACESHVYPPILKPKPFNYREDNS</sequence>
<evidence type="ECO:0000313" key="1">
    <source>
        <dbReference type="EMBL" id="POM63698.1"/>
    </source>
</evidence>
<protein>
    <recommendedName>
        <fullName evidence="3">Transposase</fullName>
    </recommendedName>
</protein>
<evidence type="ECO:0008006" key="3">
    <source>
        <dbReference type="Google" id="ProtNLM"/>
    </source>
</evidence>
<keyword evidence="2" id="KW-1185">Reference proteome</keyword>
<evidence type="ECO:0000313" key="2">
    <source>
        <dbReference type="Proteomes" id="UP000237271"/>
    </source>
</evidence>
<gene>
    <name evidence="1" type="ORF">PHPALM_20867</name>
</gene>
<comment type="caution">
    <text evidence="1">The sequence shown here is derived from an EMBL/GenBank/DDBJ whole genome shotgun (WGS) entry which is preliminary data.</text>
</comment>
<reference evidence="1 2" key="1">
    <citation type="journal article" date="2017" name="Genome Biol. Evol.">
        <title>Phytophthora megakarya and P. palmivora, closely related causal agents of cacao black pod rot, underwent increases in genome sizes and gene numbers by different mechanisms.</title>
        <authorList>
            <person name="Ali S.S."/>
            <person name="Shao J."/>
            <person name="Lary D.J."/>
            <person name="Kronmiller B."/>
            <person name="Shen D."/>
            <person name="Strem M.D."/>
            <person name="Amoako-Attah I."/>
            <person name="Akrofi A.Y."/>
            <person name="Begoude B.A."/>
            <person name="Ten Hoopen G.M."/>
            <person name="Coulibaly K."/>
            <person name="Kebe B.I."/>
            <person name="Melnick R.L."/>
            <person name="Guiltinan M.J."/>
            <person name="Tyler B.M."/>
            <person name="Meinhardt L.W."/>
            <person name="Bailey B.A."/>
        </authorList>
    </citation>
    <scope>NUCLEOTIDE SEQUENCE [LARGE SCALE GENOMIC DNA]</scope>
    <source>
        <strain evidence="2">sbr112.9</strain>
    </source>
</reference>
<dbReference type="EMBL" id="NCKW01011339">
    <property type="protein sequence ID" value="POM63698.1"/>
    <property type="molecule type" value="Genomic_DNA"/>
</dbReference>
<dbReference type="AlphaFoldDB" id="A0A2P4XDS0"/>
<name>A0A2P4XDS0_9STRA</name>